<dbReference type="EMBL" id="CADCVT010000087">
    <property type="protein sequence ID" value="CAA9483215.1"/>
    <property type="molecule type" value="Genomic_DNA"/>
</dbReference>
<dbReference type="Gene3D" id="3.40.1190.20">
    <property type="match status" value="1"/>
</dbReference>
<dbReference type="InterPro" id="IPR002139">
    <property type="entry name" value="Ribo/fructo_kinase"/>
</dbReference>
<evidence type="ECO:0000256" key="4">
    <source>
        <dbReference type="ARBA" id="ARBA00022777"/>
    </source>
</evidence>
<proteinExistence type="inferred from homology"/>
<keyword evidence="4" id="KW-0418">Kinase</keyword>
<sequence length="299" mass="30722">MRTLLLGEALVDLICERPVSSLGEADAFVPHFGGSVANVAVGAARQGATVELAGGAGADAWGAWLRERLERERVGLEFFSTIDGIVTPVAFVTVDTDGEPSYAIYGDSIQAAIASLEDRIVEATDACGALFLTSNTLVGEAERAISAAAGERALAEGKPVVFDPNLRLHRWESAGRAAAEAREYVKDAFLVKLNAEEARVLSGEDDPRAAAEGLLAAGARHVVITLGAAGAILRGGGLKLDVKGVDADPVSAVGAGDAFMGVVLGRLSGTDFYPPAIAAALPDAVCEGARAVERWGAVA</sequence>
<reference evidence="7" key="1">
    <citation type="submission" date="2020-02" db="EMBL/GenBank/DDBJ databases">
        <authorList>
            <person name="Meier V. D."/>
        </authorList>
    </citation>
    <scope>NUCLEOTIDE SEQUENCE</scope>
    <source>
        <strain evidence="7">AVDCRST_MAG85</strain>
    </source>
</reference>
<feature type="domain" description="Carbohydrate kinase PfkB" evidence="6">
    <location>
        <begin position="5"/>
        <end position="267"/>
    </location>
</feature>
<protein>
    <recommendedName>
        <fullName evidence="6">Carbohydrate kinase PfkB domain-containing protein</fullName>
    </recommendedName>
</protein>
<evidence type="ECO:0000313" key="7">
    <source>
        <dbReference type="EMBL" id="CAA9483215.1"/>
    </source>
</evidence>
<organism evidence="7">
    <name type="scientific">uncultured Solirubrobacteraceae bacterium</name>
    <dbReference type="NCBI Taxonomy" id="1162706"/>
    <lineage>
        <taxon>Bacteria</taxon>
        <taxon>Bacillati</taxon>
        <taxon>Actinomycetota</taxon>
        <taxon>Thermoleophilia</taxon>
        <taxon>Solirubrobacterales</taxon>
        <taxon>Solirubrobacteraceae</taxon>
        <taxon>environmental samples</taxon>
    </lineage>
</organism>
<dbReference type="InterPro" id="IPR029056">
    <property type="entry name" value="Ribokinase-like"/>
</dbReference>
<name>A0A6J4S295_9ACTN</name>
<dbReference type="GO" id="GO:0005524">
    <property type="term" value="F:ATP binding"/>
    <property type="evidence" value="ECO:0007669"/>
    <property type="project" value="UniProtKB-KW"/>
</dbReference>
<dbReference type="SUPFAM" id="SSF53613">
    <property type="entry name" value="Ribokinase-like"/>
    <property type="match status" value="1"/>
</dbReference>
<evidence type="ECO:0000256" key="5">
    <source>
        <dbReference type="ARBA" id="ARBA00022840"/>
    </source>
</evidence>
<evidence type="ECO:0000256" key="2">
    <source>
        <dbReference type="ARBA" id="ARBA00022679"/>
    </source>
</evidence>
<dbReference type="InterPro" id="IPR011611">
    <property type="entry name" value="PfkB_dom"/>
</dbReference>
<evidence type="ECO:0000256" key="1">
    <source>
        <dbReference type="ARBA" id="ARBA00010688"/>
    </source>
</evidence>
<keyword evidence="3" id="KW-0547">Nucleotide-binding</keyword>
<dbReference type="PANTHER" id="PTHR43085:SF1">
    <property type="entry name" value="PSEUDOURIDINE KINASE-RELATED"/>
    <property type="match status" value="1"/>
</dbReference>
<dbReference type="PANTHER" id="PTHR43085">
    <property type="entry name" value="HEXOKINASE FAMILY MEMBER"/>
    <property type="match status" value="1"/>
</dbReference>
<evidence type="ECO:0000259" key="6">
    <source>
        <dbReference type="Pfam" id="PF00294"/>
    </source>
</evidence>
<keyword evidence="5" id="KW-0067">ATP-binding</keyword>
<dbReference type="AlphaFoldDB" id="A0A6J4S295"/>
<dbReference type="InterPro" id="IPR050306">
    <property type="entry name" value="PfkB_Carbo_kinase"/>
</dbReference>
<gene>
    <name evidence="7" type="ORF">AVDCRST_MAG85-803</name>
</gene>
<comment type="similarity">
    <text evidence="1">Belongs to the carbohydrate kinase PfkB family.</text>
</comment>
<dbReference type="PRINTS" id="PR00990">
    <property type="entry name" value="RIBOKINASE"/>
</dbReference>
<accession>A0A6J4S295</accession>
<dbReference type="GO" id="GO:0016301">
    <property type="term" value="F:kinase activity"/>
    <property type="evidence" value="ECO:0007669"/>
    <property type="project" value="UniProtKB-KW"/>
</dbReference>
<evidence type="ECO:0000256" key="3">
    <source>
        <dbReference type="ARBA" id="ARBA00022741"/>
    </source>
</evidence>
<keyword evidence="2" id="KW-0808">Transferase</keyword>
<dbReference type="Pfam" id="PF00294">
    <property type="entry name" value="PfkB"/>
    <property type="match status" value="1"/>
</dbReference>